<evidence type="ECO:0000313" key="3">
    <source>
        <dbReference type="Proteomes" id="UP001642483"/>
    </source>
</evidence>
<reference evidence="2 3" key="1">
    <citation type="submission" date="2024-02" db="EMBL/GenBank/DDBJ databases">
        <authorList>
            <person name="Daric V."/>
            <person name="Darras S."/>
        </authorList>
    </citation>
    <scope>NUCLEOTIDE SEQUENCE [LARGE SCALE GENOMIC DNA]</scope>
</reference>
<name>A0ABP0GLB0_CLALP</name>
<keyword evidence="3" id="KW-1185">Reference proteome</keyword>
<evidence type="ECO:0000313" key="2">
    <source>
        <dbReference type="EMBL" id="CAK8691788.1"/>
    </source>
</evidence>
<dbReference type="Proteomes" id="UP001642483">
    <property type="component" value="Unassembled WGS sequence"/>
</dbReference>
<feature type="compositionally biased region" description="Acidic residues" evidence="1">
    <location>
        <begin position="74"/>
        <end position="87"/>
    </location>
</feature>
<accession>A0ABP0GLB0</accession>
<feature type="region of interest" description="Disordered" evidence="1">
    <location>
        <begin position="66"/>
        <end position="90"/>
    </location>
</feature>
<dbReference type="EMBL" id="CAWYQH010000119">
    <property type="protein sequence ID" value="CAK8691788.1"/>
    <property type="molecule type" value="Genomic_DNA"/>
</dbReference>
<gene>
    <name evidence="2" type="ORF">CVLEPA_LOCUS24546</name>
</gene>
<sequence length="150" mass="16885">MDQGIIKNLKTRYRAELVKLMLSLIDDDNLSSSSSAIDFSRKISACDDDVISAEEHNDLELTEAIVTKQRQTDEASEAEEDLDDFDELPPPLVKHKEARNAINMLQSYVLQQGMKERTWEHVDFLATAVEANAASSVIQTSLDAFFQPRP</sequence>
<evidence type="ECO:0000256" key="1">
    <source>
        <dbReference type="SAM" id="MobiDB-lite"/>
    </source>
</evidence>
<organism evidence="2 3">
    <name type="scientific">Clavelina lepadiformis</name>
    <name type="common">Light-bulb sea squirt</name>
    <name type="synonym">Ascidia lepadiformis</name>
    <dbReference type="NCBI Taxonomy" id="159417"/>
    <lineage>
        <taxon>Eukaryota</taxon>
        <taxon>Metazoa</taxon>
        <taxon>Chordata</taxon>
        <taxon>Tunicata</taxon>
        <taxon>Ascidiacea</taxon>
        <taxon>Aplousobranchia</taxon>
        <taxon>Clavelinidae</taxon>
        <taxon>Clavelina</taxon>
    </lineage>
</organism>
<proteinExistence type="predicted"/>
<protein>
    <submittedName>
        <fullName evidence="2">Uncharacterized protein</fullName>
    </submittedName>
</protein>
<comment type="caution">
    <text evidence="2">The sequence shown here is derived from an EMBL/GenBank/DDBJ whole genome shotgun (WGS) entry which is preliminary data.</text>
</comment>